<protein>
    <recommendedName>
        <fullName evidence="4">DUF4440 domain-containing protein</fullName>
    </recommendedName>
</protein>
<sequence length="95" mass="10146">MDVAGLRALAELGQPAEVLAGGDRAALADRGDLVELRDDVLAVFRDLTEPAFGQAASFRGSRLAWRGRQRWAIRPRRGPAGPGAALGIAVDRRAR</sequence>
<evidence type="ECO:0000256" key="1">
    <source>
        <dbReference type="SAM" id="MobiDB-lite"/>
    </source>
</evidence>
<organism evidence="2 3">
    <name type="scientific">Streptomyces peucetius</name>
    <dbReference type="NCBI Taxonomy" id="1950"/>
    <lineage>
        <taxon>Bacteria</taxon>
        <taxon>Bacillati</taxon>
        <taxon>Actinomycetota</taxon>
        <taxon>Actinomycetes</taxon>
        <taxon>Kitasatosporales</taxon>
        <taxon>Streptomycetaceae</taxon>
        <taxon>Streptomyces</taxon>
    </lineage>
</organism>
<evidence type="ECO:0000313" key="3">
    <source>
        <dbReference type="Proteomes" id="UP001163878"/>
    </source>
</evidence>
<keyword evidence="3" id="KW-1185">Reference proteome</keyword>
<gene>
    <name evidence="2" type="ORF">OGH68_33975</name>
</gene>
<dbReference type="Proteomes" id="UP001163878">
    <property type="component" value="Chromosome"/>
</dbReference>
<proteinExistence type="predicted"/>
<dbReference type="EMBL" id="CP107567">
    <property type="protein sequence ID" value="UYQ65979.1"/>
    <property type="molecule type" value="Genomic_DNA"/>
</dbReference>
<name>A0ABY6IGW9_STRPE</name>
<evidence type="ECO:0000313" key="2">
    <source>
        <dbReference type="EMBL" id="UYQ65979.1"/>
    </source>
</evidence>
<reference evidence="2" key="1">
    <citation type="submission" date="2022-10" db="EMBL/GenBank/DDBJ databases">
        <title>Cytochrome P450 Catalyzes Benzene Ring Formation in the Biosynthesis of Trialkyl-Substituted Aromatic Polyketides.</title>
        <authorList>
            <person name="Zhao E."/>
            <person name="Ge H."/>
        </authorList>
    </citation>
    <scope>NUCLEOTIDE SEQUENCE</scope>
    <source>
        <strain evidence="2">NA0869</strain>
    </source>
</reference>
<dbReference type="RefSeq" id="WP_264249337.1">
    <property type="nucleotide sequence ID" value="NZ_CP107567.1"/>
</dbReference>
<feature type="region of interest" description="Disordered" evidence="1">
    <location>
        <begin position="76"/>
        <end position="95"/>
    </location>
</feature>
<accession>A0ABY6IGW9</accession>
<evidence type="ECO:0008006" key="4">
    <source>
        <dbReference type="Google" id="ProtNLM"/>
    </source>
</evidence>